<dbReference type="SUPFAM" id="SSF102588">
    <property type="entry name" value="LmbE-like"/>
    <property type="match status" value="1"/>
</dbReference>
<evidence type="ECO:0000256" key="4">
    <source>
        <dbReference type="ARBA" id="ARBA00022603"/>
    </source>
</evidence>
<evidence type="ECO:0000256" key="3">
    <source>
        <dbReference type="ARBA" id="ARBA00012176"/>
    </source>
</evidence>
<dbReference type="EC" id="3.5.1.89" evidence="3"/>
<dbReference type="OrthoDB" id="10027013at2759"/>
<feature type="domain" description="Methyltransferase type 11" evidence="6">
    <location>
        <begin position="49"/>
        <end position="156"/>
    </location>
</feature>
<dbReference type="EMBL" id="JAEOAQ010000007">
    <property type="protein sequence ID" value="KAG5417565.1"/>
    <property type="molecule type" value="Genomic_DNA"/>
</dbReference>
<dbReference type="GO" id="GO:0006506">
    <property type="term" value="P:GPI anchor biosynthetic process"/>
    <property type="evidence" value="ECO:0007669"/>
    <property type="project" value="UniProtKB-UniPathway"/>
</dbReference>
<dbReference type="InterPro" id="IPR051052">
    <property type="entry name" value="Diverse_substrate_MTase"/>
</dbReference>
<accession>A0A8H7Z984</accession>
<dbReference type="Gene3D" id="3.40.50.150">
    <property type="entry name" value="Vaccinia Virus protein VP39"/>
    <property type="match status" value="1"/>
</dbReference>
<keyword evidence="4" id="KW-0489">Methyltransferase</keyword>
<dbReference type="UniPathway" id="UPA00196"/>
<dbReference type="PANTHER" id="PTHR44942:SF4">
    <property type="entry name" value="METHYLTRANSFERASE TYPE 11 DOMAIN-CONTAINING PROTEIN"/>
    <property type="match status" value="1"/>
</dbReference>
<comment type="caution">
    <text evidence="7">The sequence shown here is derived from an EMBL/GenBank/DDBJ whole genome shotgun (WGS) entry which is preliminary data.</text>
</comment>
<proteinExistence type="inferred from homology"/>
<dbReference type="Pfam" id="PF02585">
    <property type="entry name" value="PIG-L"/>
    <property type="match status" value="1"/>
</dbReference>
<dbReference type="InterPro" id="IPR003737">
    <property type="entry name" value="GlcNAc_PI_deacetylase-related"/>
</dbReference>
<keyword evidence="5" id="KW-0808">Transferase</keyword>
<dbReference type="GO" id="GO:0008757">
    <property type="term" value="F:S-adenosylmethionine-dependent methyltransferase activity"/>
    <property type="evidence" value="ECO:0007669"/>
    <property type="project" value="InterPro"/>
</dbReference>
<dbReference type="InterPro" id="IPR029063">
    <property type="entry name" value="SAM-dependent_MTases_sf"/>
</dbReference>
<comment type="similarity">
    <text evidence="1">Belongs to the PIGL family.</text>
</comment>
<dbReference type="GO" id="GO:0032259">
    <property type="term" value="P:methylation"/>
    <property type="evidence" value="ECO:0007669"/>
    <property type="project" value="UniProtKB-KW"/>
</dbReference>
<dbReference type="CDD" id="cd02440">
    <property type="entry name" value="AdoMet_MTases"/>
    <property type="match status" value="1"/>
</dbReference>
<dbReference type="InterPro" id="IPR013216">
    <property type="entry name" value="Methyltransf_11"/>
</dbReference>
<evidence type="ECO:0000259" key="6">
    <source>
        <dbReference type="Pfam" id="PF08241"/>
    </source>
</evidence>
<comment type="similarity">
    <text evidence="2">Belongs to the methyltransferase superfamily.</text>
</comment>
<gene>
    <name evidence="7" type="ORF">I9W82_005201</name>
</gene>
<dbReference type="Pfam" id="PF08241">
    <property type="entry name" value="Methyltransf_11"/>
    <property type="match status" value="1"/>
</dbReference>
<dbReference type="SUPFAM" id="SSF53335">
    <property type="entry name" value="S-adenosyl-L-methionine-dependent methyltransferases"/>
    <property type="match status" value="1"/>
</dbReference>
<keyword evidence="8" id="KW-1185">Reference proteome</keyword>
<name>A0A8H7Z984_9ASCO</name>
<dbReference type="AlphaFoldDB" id="A0A8H7Z984"/>
<organism evidence="7 8">
    <name type="scientific">Candida metapsilosis</name>
    <dbReference type="NCBI Taxonomy" id="273372"/>
    <lineage>
        <taxon>Eukaryota</taxon>
        <taxon>Fungi</taxon>
        <taxon>Dikarya</taxon>
        <taxon>Ascomycota</taxon>
        <taxon>Saccharomycotina</taxon>
        <taxon>Pichiomycetes</taxon>
        <taxon>Debaryomycetaceae</taxon>
        <taxon>Candida/Lodderomyces clade</taxon>
        <taxon>Candida</taxon>
    </lineage>
</organism>
<evidence type="ECO:0000256" key="5">
    <source>
        <dbReference type="ARBA" id="ARBA00022679"/>
    </source>
</evidence>
<dbReference type="GO" id="GO:0000225">
    <property type="term" value="F:N-acetylglucosaminylphosphatidylinositol deacetylase activity"/>
    <property type="evidence" value="ECO:0007669"/>
    <property type="project" value="UniProtKB-EC"/>
</dbReference>
<dbReference type="Gene3D" id="3.40.50.10320">
    <property type="entry name" value="LmbE-like"/>
    <property type="match status" value="1"/>
</dbReference>
<dbReference type="GeneID" id="93653830"/>
<sequence length="597" mass="67891">MATFSKSSFKTLNYNSFRPHYPPSFYKILSQYVQKGHQQHDLPVDKAIDLGCGTGVATYPLLNFVRHVIGLDLSPSMIDTANSLIQQRLKEMGVDPSDSRISFKVGSAESFVNDHDNVEANSIDLITAAQCIHWFQDYDSFFQSSAKLLKSGGTLAYFYYIDPMIVDFSGPSSGDKDAILEKAYEIYLKYAYYDPNLIGPHWEQPGRGILKHFCEEVNSHIPKDQFTDIIINTYKATPSNPSADDSRDLNLKKSGINLSEYLAYFETYSGFHNYKEKTGNSELIKEDFVNELVDATGWDLEKTKIDLVWNTVLTTSIPQVLINHINTQVKTNRFTSDQYPQHSITFPKSLSSIADATVYYVIGHPDDEVMFFSPTILELSKPKYNNTIKLICFSKGDAVDESMGPIRVKELYKSTSILGIDQNDVSVLNYKDGMNESWPIKDIHESLKQTIDVKSNGKSVIITFDEFGVSNHPNHIALYHGAKLFLNSLIKKNVKLYKLKSLGFCEKYSFTLLTNIELFVDYISSLIQRFVPVNITVSFFEPKNSSTSIKIYSDLNMLACSYAAMGYGHFSQMVWFRYGWLMLSRYLTYNHLIEVIN</sequence>
<reference evidence="7 8" key="1">
    <citation type="submission" date="2020-12" db="EMBL/GenBank/DDBJ databases">
        <title>Effect of drift, selection, and recombination on the evolution of hybrid genomes in Candida yeast pathogens.</title>
        <authorList>
            <person name="Mixao V."/>
            <person name="Ksiezopolska E."/>
            <person name="Saus E."/>
            <person name="Boekhout T."/>
            <person name="Gacser A."/>
            <person name="Gabaldon T."/>
        </authorList>
    </citation>
    <scope>NUCLEOTIDE SEQUENCE [LARGE SCALE GENOMIC DNA]</scope>
    <source>
        <strain evidence="7 8">BP57</strain>
    </source>
</reference>
<dbReference type="InterPro" id="IPR024078">
    <property type="entry name" value="LmbE-like_dom_sf"/>
</dbReference>
<protein>
    <recommendedName>
        <fullName evidence="3">N-acetylglucosaminylphosphatidylinositol deacetylase</fullName>
        <ecNumber evidence="3">3.5.1.89</ecNumber>
    </recommendedName>
</protein>
<evidence type="ECO:0000256" key="1">
    <source>
        <dbReference type="ARBA" id="ARBA00006066"/>
    </source>
</evidence>
<evidence type="ECO:0000256" key="2">
    <source>
        <dbReference type="ARBA" id="ARBA00008361"/>
    </source>
</evidence>
<dbReference type="PANTHER" id="PTHR44942">
    <property type="entry name" value="METHYLTRANSF_11 DOMAIN-CONTAINING PROTEIN"/>
    <property type="match status" value="1"/>
</dbReference>
<evidence type="ECO:0000313" key="8">
    <source>
        <dbReference type="Proteomes" id="UP000669133"/>
    </source>
</evidence>
<dbReference type="GO" id="GO:0016020">
    <property type="term" value="C:membrane"/>
    <property type="evidence" value="ECO:0007669"/>
    <property type="project" value="GOC"/>
</dbReference>
<dbReference type="RefSeq" id="XP_067546681.1">
    <property type="nucleotide sequence ID" value="XM_067694353.1"/>
</dbReference>
<evidence type="ECO:0000313" key="7">
    <source>
        <dbReference type="EMBL" id="KAG5417565.1"/>
    </source>
</evidence>
<dbReference type="Proteomes" id="UP000669133">
    <property type="component" value="Unassembled WGS sequence"/>
</dbReference>